<dbReference type="AlphaFoldDB" id="A0A2G5B1E5"/>
<dbReference type="OrthoDB" id="5577559at2759"/>
<protein>
    <recommendedName>
        <fullName evidence="4">F-box domain-containing protein</fullName>
    </recommendedName>
</protein>
<accession>A0A2G5B1E5</accession>
<evidence type="ECO:0008006" key="4">
    <source>
        <dbReference type="Google" id="ProtNLM"/>
    </source>
</evidence>
<dbReference type="EMBL" id="KZ303682">
    <property type="protein sequence ID" value="PIA12537.1"/>
    <property type="molecule type" value="Genomic_DNA"/>
</dbReference>
<proteinExistence type="predicted"/>
<reference evidence="2 3" key="1">
    <citation type="journal article" date="2015" name="Genome Biol. Evol.">
        <title>Phylogenomic analyses indicate that early fungi evolved digesting cell walls of algal ancestors of land plants.</title>
        <authorList>
            <person name="Chang Y."/>
            <person name="Wang S."/>
            <person name="Sekimoto S."/>
            <person name="Aerts A.L."/>
            <person name="Choi C."/>
            <person name="Clum A."/>
            <person name="LaButti K.M."/>
            <person name="Lindquist E.A."/>
            <person name="Yee Ngan C."/>
            <person name="Ohm R.A."/>
            <person name="Salamov A.A."/>
            <person name="Grigoriev I.V."/>
            <person name="Spatafora J.W."/>
            <person name="Berbee M.L."/>
        </authorList>
    </citation>
    <scope>NUCLEOTIDE SEQUENCE [LARGE SCALE GENOMIC DNA]</scope>
    <source>
        <strain evidence="2 3">NRRL 1564</strain>
    </source>
</reference>
<organism evidence="2 3">
    <name type="scientific">Coemansia reversa (strain ATCC 12441 / NRRL 1564)</name>
    <dbReference type="NCBI Taxonomy" id="763665"/>
    <lineage>
        <taxon>Eukaryota</taxon>
        <taxon>Fungi</taxon>
        <taxon>Fungi incertae sedis</taxon>
        <taxon>Zoopagomycota</taxon>
        <taxon>Kickxellomycotina</taxon>
        <taxon>Kickxellomycetes</taxon>
        <taxon>Kickxellales</taxon>
        <taxon>Kickxellaceae</taxon>
        <taxon>Coemansia</taxon>
    </lineage>
</organism>
<gene>
    <name evidence="2" type="ORF">COEREDRAFT_90187</name>
</gene>
<evidence type="ECO:0000313" key="3">
    <source>
        <dbReference type="Proteomes" id="UP000242474"/>
    </source>
</evidence>
<evidence type="ECO:0000256" key="1">
    <source>
        <dbReference type="SAM" id="MobiDB-lite"/>
    </source>
</evidence>
<dbReference type="Proteomes" id="UP000242474">
    <property type="component" value="Unassembled WGS sequence"/>
</dbReference>
<evidence type="ECO:0000313" key="2">
    <source>
        <dbReference type="EMBL" id="PIA12537.1"/>
    </source>
</evidence>
<keyword evidence="3" id="KW-1185">Reference proteome</keyword>
<name>A0A2G5B1E5_COERN</name>
<sequence length="480" mass="50226">MSGVVNAQHAGKHASTGSAAHTRRRTVRIWPLQLLQPQLLKLPKQPQLQSFRPAHPHAICGGVLDRETGDSISISTISGGNYSSNSGSADLQPLAARLPSDLINVIADAVVLSVSVITDECCSPLRQLGVTPEMSDEAQAMLRKLSHVCHDWRRTLLSRAWRSVALTGAPGLLSSACGMYAFTASCTRRLVVPWGAMAAPVSWSASYADGGDDMDSDVDGYPDTGVDLDGCSSTTSTSSIGYSVDSNSRLHLPIHGKAAATPLANSTNRLCSVFGNQSWPAVEHLDMSFMPLICYQGFAAHVQRTMPNLRTLRIGGFVPAAALADVLLLARMPLEAIEIAGSVWADTTAGRRRSSASSSASSWRSTTTTVAAPARVVFDYQQSAGGSGTGSSCGAEPVLASISATPPAQPLALLAVTADALRSPAVFAFAMAQAPTLRALHLLDRMEQIAADGGTEPAPEPSVAVAATDDMLDFAAEAAH</sequence>
<feature type="region of interest" description="Disordered" evidence="1">
    <location>
        <begin position="1"/>
        <end position="22"/>
    </location>
</feature>